<dbReference type="WBParaSite" id="HCON_00045990-00001">
    <property type="protein sequence ID" value="HCON_00045990-00001"/>
    <property type="gene ID" value="HCON_00045990"/>
</dbReference>
<dbReference type="PROSITE" id="PS50086">
    <property type="entry name" value="TBC_RABGAP"/>
    <property type="match status" value="1"/>
</dbReference>
<dbReference type="SUPFAM" id="SSF47923">
    <property type="entry name" value="Ypt/Rab-GAP domain of gyp1p"/>
    <property type="match status" value="2"/>
</dbReference>
<organism evidence="3 4">
    <name type="scientific">Haemonchus contortus</name>
    <name type="common">Barber pole worm</name>
    <dbReference type="NCBI Taxonomy" id="6289"/>
    <lineage>
        <taxon>Eukaryota</taxon>
        <taxon>Metazoa</taxon>
        <taxon>Ecdysozoa</taxon>
        <taxon>Nematoda</taxon>
        <taxon>Chromadorea</taxon>
        <taxon>Rhabditida</taxon>
        <taxon>Rhabditina</taxon>
        <taxon>Rhabditomorpha</taxon>
        <taxon>Strongyloidea</taxon>
        <taxon>Trichostrongylidae</taxon>
        <taxon>Haemonchus</taxon>
    </lineage>
</organism>
<dbReference type="SMART" id="SM00164">
    <property type="entry name" value="TBC"/>
    <property type="match status" value="1"/>
</dbReference>
<evidence type="ECO:0000313" key="3">
    <source>
        <dbReference type="Proteomes" id="UP000025227"/>
    </source>
</evidence>
<dbReference type="AlphaFoldDB" id="A0A7I4Y580"/>
<dbReference type="OMA" id="YVFNFYP"/>
<dbReference type="InterPro" id="IPR035969">
    <property type="entry name" value="Rab-GAP_TBC_sf"/>
</dbReference>
<protein>
    <submittedName>
        <fullName evidence="4">Rab-GAP TBC domain-containing protein</fullName>
    </submittedName>
</protein>
<reference evidence="4" key="1">
    <citation type="submission" date="2020-12" db="UniProtKB">
        <authorList>
            <consortium name="WormBaseParasite"/>
        </authorList>
    </citation>
    <scope>IDENTIFICATION</scope>
    <source>
        <strain evidence="4">MHco3</strain>
    </source>
</reference>
<dbReference type="GO" id="GO:0005096">
    <property type="term" value="F:GTPase activator activity"/>
    <property type="evidence" value="ECO:0007669"/>
    <property type="project" value="TreeGrafter"/>
</dbReference>
<dbReference type="PANTHER" id="PTHR47219">
    <property type="entry name" value="RAB GTPASE-ACTIVATING PROTEIN 1-LIKE"/>
    <property type="match status" value="1"/>
</dbReference>
<evidence type="ECO:0000259" key="2">
    <source>
        <dbReference type="PROSITE" id="PS50086"/>
    </source>
</evidence>
<name>A0A7I4Y580_HAECO</name>
<dbReference type="Pfam" id="PF00566">
    <property type="entry name" value="RabGAP-TBC"/>
    <property type="match status" value="1"/>
</dbReference>
<dbReference type="Gene3D" id="1.10.8.270">
    <property type="entry name" value="putative rabgap domain of human tbc1 domain family member 14 like domains"/>
    <property type="match status" value="1"/>
</dbReference>
<accession>A0A7I4Y580</accession>
<dbReference type="InterPro" id="IPR000195">
    <property type="entry name" value="Rab-GAP-TBC_dom"/>
</dbReference>
<dbReference type="PANTHER" id="PTHR47219:SF20">
    <property type="entry name" value="TBC1 DOMAIN FAMILY MEMBER 2B"/>
    <property type="match status" value="1"/>
</dbReference>
<proteinExistence type="predicted"/>
<feature type="compositionally biased region" description="Polar residues" evidence="1">
    <location>
        <begin position="1"/>
        <end position="12"/>
    </location>
</feature>
<evidence type="ECO:0000256" key="1">
    <source>
        <dbReference type="SAM" id="MobiDB-lite"/>
    </source>
</evidence>
<evidence type="ECO:0000313" key="4">
    <source>
        <dbReference type="WBParaSite" id="HCON_00045990-00001"/>
    </source>
</evidence>
<dbReference type="Proteomes" id="UP000025227">
    <property type="component" value="Unplaced"/>
</dbReference>
<dbReference type="Gene3D" id="1.10.10.750">
    <property type="entry name" value="Ypt/Rab-GAP domain of gyp1p, domain 1"/>
    <property type="match status" value="1"/>
</dbReference>
<keyword evidence="3" id="KW-1185">Reference proteome</keyword>
<feature type="domain" description="Rab-GAP TBC" evidence="2">
    <location>
        <begin position="102"/>
        <end position="278"/>
    </location>
</feature>
<dbReference type="OrthoDB" id="294251at2759"/>
<feature type="region of interest" description="Disordered" evidence="1">
    <location>
        <begin position="1"/>
        <end position="34"/>
    </location>
</feature>
<sequence length="381" mass="43793">MASDTTPAQGCPTTLRRGHSSSMTTTWHFTGPPGGEVDDLGFECPWSDDKLDECDKTAEEMRKDYTKFWADYFPIVIRRRKRWEKADPRRNPSTLQRFIYKGVPAPLRKEIWLRNCAPRGAPRVVNVPESVVEAIRLDLPRTFPNNQYLRSERVRNALGRVLYSLAQHVPSVGYCQGLNFVAGLILLVLKDESKASDLLVQIVRQRQDYYNESMSGLQRDTKVLQWILTKECPEVVRTLKALDVGLDLIIGKWFLCWFAEVLPLETVLRIWDCMIYDGNDVWLFRVCLCLIRANRRQIGASKTLDQLIRVFGDITRSRKALYCHQLIESAKLERVSQKMIDELRSRFVAATMDGGGVDTTTDVDDLDLSRKPRLSLSRLLH</sequence>
<dbReference type="Gene3D" id="1.10.472.80">
    <property type="entry name" value="Ypt/Rab-GAP domain of gyp1p, domain 3"/>
    <property type="match status" value="1"/>
</dbReference>
<dbReference type="InterPro" id="IPR050302">
    <property type="entry name" value="Rab_GAP_TBC_domain"/>
</dbReference>
<dbReference type="GO" id="GO:0031267">
    <property type="term" value="F:small GTPase binding"/>
    <property type="evidence" value="ECO:0007669"/>
    <property type="project" value="TreeGrafter"/>
</dbReference>